<keyword evidence="3" id="KW-1185">Reference proteome</keyword>
<dbReference type="AlphaFoldDB" id="A0A1M7BEJ8"/>
<dbReference type="EMBL" id="FRAC01000036">
    <property type="protein sequence ID" value="SHL53354.1"/>
    <property type="molecule type" value="Genomic_DNA"/>
</dbReference>
<dbReference type="Proteomes" id="UP000184386">
    <property type="component" value="Unassembled WGS sequence"/>
</dbReference>
<protein>
    <submittedName>
        <fullName evidence="2">UDP:flavonoid glycosyltransferase YjiC, YdhE family</fullName>
    </submittedName>
</protein>
<keyword evidence="2" id="KW-0808">Transferase</keyword>
<evidence type="ECO:0000313" key="3">
    <source>
        <dbReference type="Proteomes" id="UP000184386"/>
    </source>
</evidence>
<proteinExistence type="predicted"/>
<dbReference type="Gene3D" id="3.40.50.2000">
    <property type="entry name" value="Glycogen Phosphorylase B"/>
    <property type="match status" value="2"/>
</dbReference>
<name>A0A1M7BEJ8_9FIRM</name>
<dbReference type="Pfam" id="PF00201">
    <property type="entry name" value="UDPGT"/>
    <property type="match status" value="1"/>
</dbReference>
<sequence length="417" mass="47251">MKIVICTMGSRGDVEPYLSLGTELMNLGHEVYISAPAIYRELVGETELRYVEMNSVNPQDMMQIPDIQEAFKSGKMVKSLVLLLKKSKSIIKDFLKEMYKNTQGMDAVITTMILYGAYDGAEKQKVPCLYTLLNPAIPTREFPTVLAPHIPRFLYKMSHKCLDKAFWFCFKKQCNWLRKNEWNLPKLKSCPIDLLKNKKVPILLGYSKEVVPVPADWNENVIVTGYWQRKSKKDYLPNEEVLRFLEASDKPPVYIGFGSMPIGDPEKVVAMLNKALVRSNERAIVYLSYNKNGQYVNNDRVFYTNSISHDWLFPRVRATVIHGGAGTCAASLKAGKPTIVIPFMGDQTFWGERIYKIGAGPKPVLFKDLTAEKLSGLIKEAVTNKSIVENAIRIGEELRSENGSKDAAEIIHSFLHR</sequence>
<dbReference type="PANTHER" id="PTHR48050:SF13">
    <property type="entry name" value="STEROL 3-BETA-GLUCOSYLTRANSFERASE UGT80A2"/>
    <property type="match status" value="1"/>
</dbReference>
<dbReference type="GO" id="GO:0033072">
    <property type="term" value="P:vancomycin biosynthetic process"/>
    <property type="evidence" value="ECO:0007669"/>
    <property type="project" value="UniProtKB-ARBA"/>
</dbReference>
<dbReference type="FunFam" id="3.40.50.2000:FF:000009">
    <property type="entry name" value="Sterol 3-beta-glucosyltransferase UGT80A2"/>
    <property type="match status" value="1"/>
</dbReference>
<reference evidence="2 3" key="1">
    <citation type="submission" date="2016-11" db="EMBL/GenBank/DDBJ databases">
        <authorList>
            <person name="Jaros S."/>
            <person name="Januszkiewicz K."/>
            <person name="Wedrychowicz H."/>
        </authorList>
    </citation>
    <scope>NUCLEOTIDE SEQUENCE [LARGE SCALE GENOMIC DNA]</scope>
    <source>
        <strain evidence="2 3">DSM 15929</strain>
    </source>
</reference>
<dbReference type="InterPro" id="IPR002213">
    <property type="entry name" value="UDP_glucos_trans"/>
</dbReference>
<dbReference type="PANTHER" id="PTHR48050">
    <property type="entry name" value="STEROL 3-BETA-GLUCOSYLTRANSFERASE"/>
    <property type="match status" value="1"/>
</dbReference>
<dbReference type="InterPro" id="IPR050426">
    <property type="entry name" value="Glycosyltransferase_28"/>
</dbReference>
<evidence type="ECO:0000259" key="1">
    <source>
        <dbReference type="Pfam" id="PF03033"/>
    </source>
</evidence>
<dbReference type="STRING" id="1121322.SAMN02745136_05105"/>
<feature type="domain" description="Glycosyltransferase family 28 N-terminal" evidence="1">
    <location>
        <begin position="3"/>
        <end position="142"/>
    </location>
</feature>
<dbReference type="GO" id="GO:0005975">
    <property type="term" value="P:carbohydrate metabolic process"/>
    <property type="evidence" value="ECO:0007669"/>
    <property type="project" value="InterPro"/>
</dbReference>
<dbReference type="Pfam" id="PF03033">
    <property type="entry name" value="Glyco_transf_28"/>
    <property type="match status" value="1"/>
</dbReference>
<dbReference type="InterPro" id="IPR004276">
    <property type="entry name" value="GlycoTrans_28_N"/>
</dbReference>
<dbReference type="SUPFAM" id="SSF53756">
    <property type="entry name" value="UDP-Glycosyltransferase/glycogen phosphorylase"/>
    <property type="match status" value="1"/>
</dbReference>
<gene>
    <name evidence="2" type="ORF">SAMN02745136_05105</name>
</gene>
<dbReference type="GO" id="GO:0008194">
    <property type="term" value="F:UDP-glycosyltransferase activity"/>
    <property type="evidence" value="ECO:0007669"/>
    <property type="project" value="InterPro"/>
</dbReference>
<evidence type="ECO:0000313" key="2">
    <source>
        <dbReference type="EMBL" id="SHL53354.1"/>
    </source>
</evidence>
<accession>A0A1M7BEJ8</accession>
<organism evidence="2 3">
    <name type="scientific">Anaerocolumna jejuensis DSM 15929</name>
    <dbReference type="NCBI Taxonomy" id="1121322"/>
    <lineage>
        <taxon>Bacteria</taxon>
        <taxon>Bacillati</taxon>
        <taxon>Bacillota</taxon>
        <taxon>Clostridia</taxon>
        <taxon>Lachnospirales</taxon>
        <taxon>Lachnospiraceae</taxon>
        <taxon>Anaerocolumna</taxon>
    </lineage>
</organism>
<dbReference type="GO" id="GO:0016758">
    <property type="term" value="F:hexosyltransferase activity"/>
    <property type="evidence" value="ECO:0007669"/>
    <property type="project" value="InterPro"/>
</dbReference>
<dbReference type="RefSeq" id="WP_073280017.1">
    <property type="nucleotide sequence ID" value="NZ_FRAC01000036.1"/>
</dbReference>
<dbReference type="OrthoDB" id="9805366at2"/>
<dbReference type="CDD" id="cd03784">
    <property type="entry name" value="GT1_Gtf-like"/>
    <property type="match status" value="1"/>
</dbReference>